<dbReference type="Pfam" id="PF07687">
    <property type="entry name" value="M20_dimer"/>
    <property type="match status" value="1"/>
</dbReference>
<dbReference type="InterPro" id="IPR011650">
    <property type="entry name" value="Peptidase_M20_dimer"/>
</dbReference>
<dbReference type="Pfam" id="PF01546">
    <property type="entry name" value="Peptidase_M20"/>
    <property type="match status" value="1"/>
</dbReference>
<feature type="domain" description="Peptidase M20 dimerisation" evidence="4">
    <location>
        <begin position="206"/>
        <end position="363"/>
    </location>
</feature>
<evidence type="ECO:0000313" key="6">
    <source>
        <dbReference type="Proteomes" id="UP001321492"/>
    </source>
</evidence>
<dbReference type="EMBL" id="JASJEV010000009">
    <property type="protein sequence ID" value="MDJ1159415.1"/>
    <property type="molecule type" value="Genomic_DNA"/>
</dbReference>
<protein>
    <submittedName>
        <fullName evidence="5">M20/M25/M40 family metallo-hydrolase</fullName>
    </submittedName>
</protein>
<sequence length="465" mass="50936">MSTDLDRVLARIDADLDGSLERLFTWLRIPSVSTDKAYAADCRRAGEWLARELAGLGFEAGLRETPGHPIVLGHAPREGAPHAMFYGHYDVQPVDPLNLWETPPFEPRIADLGDGRKAIVARGACDDKGQVMTFVEACRAWKAVTGVLPIGLTMLVEGAEEDGSKHLPEFVEANRAELKDRYGTCVALVCDTGMWDRRTPAITVSLRGMVYEEIIVRCADRDLHSGLFGGAARNPVHVLARIIADIHDENGRITIPHFYDGVPETPPEVLDQWKALNLTAEEFLGGVGLKYPAGEKDRMLIEQIQSRPTCDVNGIIGGYTGEGTKTVIAGEASCKISFRLVGDQDPKAISANFEAFVRERIPADCSVEFIRHKGSRALALPYDMKDLRRAQAALEEEWKVAPVTIGSGGSIPIVGDFKRTLGLDTLLVGFGLDDDRVHSPNEKYDLTSFHKGIRSWARILAALAA</sequence>
<dbReference type="PANTHER" id="PTHR43270:SF12">
    <property type="entry name" value="SUCCINYL-DIAMINOPIMELATE DESUCCINYLASE"/>
    <property type="match status" value="1"/>
</dbReference>
<dbReference type="Gene3D" id="3.40.630.10">
    <property type="entry name" value="Zn peptidases"/>
    <property type="match status" value="1"/>
</dbReference>
<accession>A0ABT7AJX8</accession>
<dbReference type="Proteomes" id="UP001321492">
    <property type="component" value="Unassembled WGS sequence"/>
</dbReference>
<gene>
    <name evidence="5" type="ORF">QNA08_14345</name>
</gene>
<proteinExistence type="predicted"/>
<dbReference type="PANTHER" id="PTHR43270">
    <property type="entry name" value="BETA-ALA-HIS DIPEPTIDASE"/>
    <property type="match status" value="1"/>
</dbReference>
<reference evidence="5 6" key="1">
    <citation type="submission" date="2023-05" db="EMBL/GenBank/DDBJ databases">
        <title>Chelatococcus sp. nov., a moderately thermophilic bacterium isolated from hot spring microbial mat.</title>
        <authorList>
            <person name="Hu C.-J."/>
            <person name="Li W.-J."/>
        </authorList>
    </citation>
    <scope>NUCLEOTIDE SEQUENCE [LARGE SCALE GENOMIC DNA]</scope>
    <source>
        <strain evidence="5 6">SYSU G07232</strain>
    </source>
</reference>
<dbReference type="InterPro" id="IPR002933">
    <property type="entry name" value="Peptidase_M20"/>
</dbReference>
<name>A0ABT7AJX8_9HYPH</name>
<keyword evidence="2" id="KW-0479">Metal-binding</keyword>
<evidence type="ECO:0000256" key="3">
    <source>
        <dbReference type="ARBA" id="ARBA00022801"/>
    </source>
</evidence>
<keyword evidence="3" id="KW-0378">Hydrolase</keyword>
<organism evidence="5 6">
    <name type="scientific">Chelatococcus albus</name>
    <dbReference type="NCBI Taxonomy" id="3047466"/>
    <lineage>
        <taxon>Bacteria</taxon>
        <taxon>Pseudomonadati</taxon>
        <taxon>Pseudomonadota</taxon>
        <taxon>Alphaproteobacteria</taxon>
        <taxon>Hyphomicrobiales</taxon>
        <taxon>Chelatococcaceae</taxon>
        <taxon>Chelatococcus</taxon>
    </lineage>
</organism>
<keyword evidence="6" id="KW-1185">Reference proteome</keyword>
<dbReference type="SUPFAM" id="SSF53187">
    <property type="entry name" value="Zn-dependent exopeptidases"/>
    <property type="match status" value="1"/>
</dbReference>
<evidence type="ECO:0000313" key="5">
    <source>
        <dbReference type="EMBL" id="MDJ1159415.1"/>
    </source>
</evidence>
<dbReference type="Gene3D" id="3.30.70.360">
    <property type="match status" value="1"/>
</dbReference>
<evidence type="ECO:0000259" key="4">
    <source>
        <dbReference type="Pfam" id="PF07687"/>
    </source>
</evidence>
<comment type="caution">
    <text evidence="5">The sequence shown here is derived from an EMBL/GenBank/DDBJ whole genome shotgun (WGS) entry which is preliminary data.</text>
</comment>
<dbReference type="InterPro" id="IPR051458">
    <property type="entry name" value="Cyt/Met_Dipeptidase"/>
</dbReference>
<dbReference type="NCBIfam" id="NF006579">
    <property type="entry name" value="PRK09104.1"/>
    <property type="match status" value="1"/>
</dbReference>
<keyword evidence="1" id="KW-0645">Protease</keyword>
<evidence type="ECO:0000256" key="2">
    <source>
        <dbReference type="ARBA" id="ARBA00022723"/>
    </source>
</evidence>
<dbReference type="RefSeq" id="WP_283741414.1">
    <property type="nucleotide sequence ID" value="NZ_JASJEV010000009.1"/>
</dbReference>
<evidence type="ECO:0000256" key="1">
    <source>
        <dbReference type="ARBA" id="ARBA00022670"/>
    </source>
</evidence>